<keyword evidence="3" id="KW-1185">Reference proteome</keyword>
<reference evidence="2" key="1">
    <citation type="journal article" date="2021" name="IMA Fungus">
        <title>Genomic characterization of three marine fungi, including Emericellopsis atlantica sp. nov. with signatures of a generalist lifestyle and marine biomass degradation.</title>
        <authorList>
            <person name="Hagestad O.C."/>
            <person name="Hou L."/>
            <person name="Andersen J.H."/>
            <person name="Hansen E.H."/>
            <person name="Altermark B."/>
            <person name="Li C."/>
            <person name="Kuhnert E."/>
            <person name="Cox R.J."/>
            <person name="Crous P.W."/>
            <person name="Spatafora J.W."/>
            <person name="Lail K."/>
            <person name="Amirebrahimi M."/>
            <person name="Lipzen A."/>
            <person name="Pangilinan J."/>
            <person name="Andreopoulos W."/>
            <person name="Hayes R.D."/>
            <person name="Ng V."/>
            <person name="Grigoriev I.V."/>
            <person name="Jackson S.A."/>
            <person name="Sutton T.D.S."/>
            <person name="Dobson A.D.W."/>
            <person name="Rama T."/>
        </authorList>
    </citation>
    <scope>NUCLEOTIDE SEQUENCE</scope>
    <source>
        <strain evidence="2">TRa018bII</strain>
    </source>
</reference>
<sequence>MQLYEDANPNAFLQSITEEATASTRVSPEDTRFNQNIEEVQEALEILAETVPQVVESFTTCVKESPNSQVMIKQSDSHPGAAAISIGRDNDDHLVSRLRSILARIARFPNTVEGHARRLEDLENGLFTNPAVEDLQEGHTLMDIRLSELENRLDEVEKVQIAQADVSSVGSVHNAGSSFDSRISTTSSAMIAQAIDHVDFSRITALEAQVAELQSLVPPSHTRPWQVEVVFLPFGSNLKAIWSSHHSMTQLSRTNSGADDTFTQAQNQSLAAAQASLATHEQSLAWERSTADVASDEDAPWLTAKACGTASRVDQRLRSRGLVKLVEVKGPDAKDVQAAMMLAFGNLPDLLVEDPFTHHEADGLNTISSALSQYIGLQALWVPLRKLHKNSTLRFLNTSEMVTPALWTVQFLASSVAMRTSGLRRLYVTQRDSYIQHHGDPSDWTWQKLRQLPRVYPYQQTSMQSIVPLKSPAQSSKRRVTSFERQTQSSPTPVNSGPSGNLAIKRRRLSRSPSRQRDTPRWSNGPPSPYVPTEETANKRCSTPFAYATPHSNAPYVDTRPKSAENIEIWEDSNSEEEHGIATNDIDMNDNDSEDWDQNALSDLEPGFSEQGSVDGGNHLPHQHDDEWQGVGDGIEYDSRPNSFGVSGQSLVESLRLDIENDHDDAQSDESSQPSEYPSTQIGLPFGPKVGFKIHVDEEVEEV</sequence>
<evidence type="ECO:0000313" key="3">
    <source>
        <dbReference type="Proteomes" id="UP000824998"/>
    </source>
</evidence>
<dbReference type="AlphaFoldDB" id="A0A9P8C3H9"/>
<feature type="compositionally biased region" description="Polar residues" evidence="1">
    <location>
        <begin position="483"/>
        <end position="499"/>
    </location>
</feature>
<feature type="region of interest" description="Disordered" evidence="1">
    <location>
        <begin position="570"/>
        <end position="595"/>
    </location>
</feature>
<evidence type="ECO:0000256" key="1">
    <source>
        <dbReference type="SAM" id="MobiDB-lite"/>
    </source>
</evidence>
<gene>
    <name evidence="2" type="ORF">BJ875DRAFT_380388</name>
</gene>
<feature type="region of interest" description="Disordered" evidence="1">
    <location>
        <begin position="657"/>
        <end position="689"/>
    </location>
</feature>
<dbReference type="EMBL" id="MU251541">
    <property type="protein sequence ID" value="KAG9232573.1"/>
    <property type="molecule type" value="Genomic_DNA"/>
</dbReference>
<dbReference type="OrthoDB" id="5427134at2759"/>
<organism evidence="2 3">
    <name type="scientific">Amylocarpus encephaloides</name>
    <dbReference type="NCBI Taxonomy" id="45428"/>
    <lineage>
        <taxon>Eukaryota</taxon>
        <taxon>Fungi</taxon>
        <taxon>Dikarya</taxon>
        <taxon>Ascomycota</taxon>
        <taxon>Pezizomycotina</taxon>
        <taxon>Leotiomycetes</taxon>
        <taxon>Helotiales</taxon>
        <taxon>Helotiales incertae sedis</taxon>
        <taxon>Amylocarpus</taxon>
    </lineage>
</organism>
<evidence type="ECO:0000313" key="2">
    <source>
        <dbReference type="EMBL" id="KAG9232573.1"/>
    </source>
</evidence>
<feature type="compositionally biased region" description="Polar residues" evidence="1">
    <location>
        <begin position="669"/>
        <end position="682"/>
    </location>
</feature>
<protein>
    <submittedName>
        <fullName evidence="2">Uncharacterized protein</fullName>
    </submittedName>
</protein>
<proteinExistence type="predicted"/>
<accession>A0A9P8C3H9</accession>
<name>A0A9P8C3H9_9HELO</name>
<feature type="compositionally biased region" description="Basic and acidic residues" evidence="1">
    <location>
        <begin position="657"/>
        <end position="666"/>
    </location>
</feature>
<dbReference type="Proteomes" id="UP000824998">
    <property type="component" value="Unassembled WGS sequence"/>
</dbReference>
<feature type="region of interest" description="Disordered" evidence="1">
    <location>
        <begin position="466"/>
        <end position="537"/>
    </location>
</feature>
<comment type="caution">
    <text evidence="2">The sequence shown here is derived from an EMBL/GenBank/DDBJ whole genome shotgun (WGS) entry which is preliminary data.</text>
</comment>